<sequence length="178" mass="20616">MEINQQNSQKIQKNQTNTFDFKTYAEQYFISEQEVKEIKEAFDLFDSDKSGSIQATELKNAMQQLGFEAKDQTIYQMMSQLDTDGSGSIEFNEFLSKMIENIGKRNTKEDLKKVFRLFADESSNFEYITLENLQQIASELGENLSSSDLIDMINKADSTKSGKVDFENFYNLMRDNTY</sequence>
<evidence type="ECO:0000256" key="4">
    <source>
        <dbReference type="ARBA" id="ARBA00022737"/>
    </source>
</evidence>
<comment type="caution">
    <text evidence="9">The sequence shown here is derived from an EMBL/GenBank/DDBJ whole genome shotgun (WGS) entry which is preliminary data.</text>
</comment>
<keyword evidence="10" id="KW-1185">Reference proteome</keyword>
<dbReference type="InterPro" id="IPR011992">
    <property type="entry name" value="EF-hand-dom_pair"/>
</dbReference>
<dbReference type="Proteomes" id="UP000054937">
    <property type="component" value="Unassembled WGS sequence"/>
</dbReference>
<dbReference type="SMART" id="SM00054">
    <property type="entry name" value="EFh"/>
    <property type="match status" value="3"/>
</dbReference>
<evidence type="ECO:0000256" key="2">
    <source>
        <dbReference type="ARBA" id="ARBA00005253"/>
    </source>
</evidence>
<feature type="domain" description="EF-hand" evidence="8">
    <location>
        <begin position="33"/>
        <end position="68"/>
    </location>
</feature>
<dbReference type="AlphaFoldDB" id="A0A0V0R4I9"/>
<dbReference type="Gene3D" id="1.10.238.10">
    <property type="entry name" value="EF-hand"/>
    <property type="match status" value="2"/>
</dbReference>
<evidence type="ECO:0000256" key="1">
    <source>
        <dbReference type="ARBA" id="ARBA00004245"/>
    </source>
</evidence>
<comment type="subcellular location">
    <subcellularLocation>
        <location evidence="1">Cytoplasm</location>
        <location evidence="1">Cytoskeleton</location>
    </subcellularLocation>
</comment>
<evidence type="ECO:0000259" key="8">
    <source>
        <dbReference type="PROSITE" id="PS50222"/>
    </source>
</evidence>
<accession>A0A0V0R4I9</accession>
<name>A0A0V0R4I9_PSEPJ</name>
<evidence type="ECO:0000256" key="7">
    <source>
        <dbReference type="ARBA" id="ARBA00025692"/>
    </source>
</evidence>
<comment type="similarity">
    <text evidence="2">Belongs to the centrin family.</text>
</comment>
<proteinExistence type="inferred from homology"/>
<protein>
    <recommendedName>
        <fullName evidence="8">EF-hand domain-containing protein</fullName>
    </recommendedName>
</protein>
<reference evidence="9 10" key="1">
    <citation type="journal article" date="2015" name="Sci. Rep.">
        <title>Genome of the facultative scuticociliatosis pathogen Pseudocohnilembus persalinus provides insight into its virulence through horizontal gene transfer.</title>
        <authorList>
            <person name="Xiong J."/>
            <person name="Wang G."/>
            <person name="Cheng J."/>
            <person name="Tian M."/>
            <person name="Pan X."/>
            <person name="Warren A."/>
            <person name="Jiang C."/>
            <person name="Yuan D."/>
            <person name="Miao W."/>
        </authorList>
    </citation>
    <scope>NUCLEOTIDE SEQUENCE [LARGE SCALE GENOMIC DNA]</scope>
    <source>
        <strain evidence="9">36N120E</strain>
    </source>
</reference>
<keyword evidence="6" id="KW-0206">Cytoskeleton</keyword>
<organism evidence="9 10">
    <name type="scientific">Pseudocohnilembus persalinus</name>
    <name type="common">Ciliate</name>
    <dbReference type="NCBI Taxonomy" id="266149"/>
    <lineage>
        <taxon>Eukaryota</taxon>
        <taxon>Sar</taxon>
        <taxon>Alveolata</taxon>
        <taxon>Ciliophora</taxon>
        <taxon>Intramacronucleata</taxon>
        <taxon>Oligohymenophorea</taxon>
        <taxon>Scuticociliatia</taxon>
        <taxon>Philasterida</taxon>
        <taxon>Pseudocohnilembidae</taxon>
        <taxon>Pseudocohnilembus</taxon>
    </lineage>
</organism>
<dbReference type="PROSITE" id="PS00018">
    <property type="entry name" value="EF_HAND_1"/>
    <property type="match status" value="2"/>
</dbReference>
<dbReference type="PANTHER" id="PTHR23048:SF59">
    <property type="entry name" value="EF-HAND SUPERFAMILY PROTEIN"/>
    <property type="match status" value="1"/>
</dbReference>
<dbReference type="GO" id="GO:0016460">
    <property type="term" value="C:myosin II complex"/>
    <property type="evidence" value="ECO:0007669"/>
    <property type="project" value="TreeGrafter"/>
</dbReference>
<feature type="domain" description="EF-hand" evidence="8">
    <location>
        <begin position="69"/>
        <end position="104"/>
    </location>
</feature>
<dbReference type="InterPro" id="IPR018247">
    <property type="entry name" value="EF_Hand_1_Ca_BS"/>
</dbReference>
<dbReference type="GO" id="GO:0005509">
    <property type="term" value="F:calcium ion binding"/>
    <property type="evidence" value="ECO:0007669"/>
    <property type="project" value="InterPro"/>
</dbReference>
<comment type="function">
    <text evidence="7">Plays a fundamental role in microtubule organizing center structure and function. Component of the infraciliary lattice (ICL) and the ciliary basal bodies.</text>
</comment>
<evidence type="ECO:0000313" key="9">
    <source>
        <dbReference type="EMBL" id="KRX09394.1"/>
    </source>
</evidence>
<dbReference type="InterPro" id="IPR050230">
    <property type="entry name" value="CALM/Myosin/TropC-like"/>
</dbReference>
<dbReference type="OrthoDB" id="26525at2759"/>
<dbReference type="FunFam" id="1.10.238.10:FF:000527">
    <property type="entry name" value="Calmodulin-3"/>
    <property type="match status" value="1"/>
</dbReference>
<keyword evidence="3" id="KW-0963">Cytoplasm</keyword>
<dbReference type="PANTHER" id="PTHR23048">
    <property type="entry name" value="MYOSIN LIGHT CHAIN 1, 3"/>
    <property type="match status" value="1"/>
</dbReference>
<dbReference type="CDD" id="cd00051">
    <property type="entry name" value="EFh"/>
    <property type="match status" value="1"/>
</dbReference>
<keyword evidence="5" id="KW-0106">Calcium</keyword>
<dbReference type="OMA" id="EYYVDAN"/>
<evidence type="ECO:0000313" key="10">
    <source>
        <dbReference type="Proteomes" id="UP000054937"/>
    </source>
</evidence>
<evidence type="ECO:0000256" key="3">
    <source>
        <dbReference type="ARBA" id="ARBA00022490"/>
    </source>
</evidence>
<dbReference type="SUPFAM" id="SSF47473">
    <property type="entry name" value="EF-hand"/>
    <property type="match status" value="1"/>
</dbReference>
<gene>
    <name evidence="9" type="ORF">PPERSA_04700</name>
</gene>
<dbReference type="EMBL" id="LDAU01000051">
    <property type="protein sequence ID" value="KRX09394.1"/>
    <property type="molecule type" value="Genomic_DNA"/>
</dbReference>
<dbReference type="PROSITE" id="PS50222">
    <property type="entry name" value="EF_HAND_2"/>
    <property type="match status" value="2"/>
</dbReference>
<evidence type="ECO:0000256" key="6">
    <source>
        <dbReference type="ARBA" id="ARBA00023212"/>
    </source>
</evidence>
<evidence type="ECO:0000256" key="5">
    <source>
        <dbReference type="ARBA" id="ARBA00022837"/>
    </source>
</evidence>
<dbReference type="Pfam" id="PF13499">
    <property type="entry name" value="EF-hand_7"/>
    <property type="match status" value="2"/>
</dbReference>
<dbReference type="InParanoid" id="A0A0V0R4I9"/>
<dbReference type="InterPro" id="IPR002048">
    <property type="entry name" value="EF_hand_dom"/>
</dbReference>
<keyword evidence="4" id="KW-0677">Repeat</keyword>